<dbReference type="OrthoDB" id="6744003at2759"/>
<accession>A0A4Y2N1I0</accession>
<protein>
    <submittedName>
        <fullName evidence="1">Uncharacterized protein</fullName>
    </submittedName>
</protein>
<sequence length="151" mass="17076">MYDILAELSVLSESLQSRKSTIVYADKIIRSITFFEALKEKPGTKCLEVKRAAIEGNFCGVPIKNNAKMTAINNQQLLSSIINNLKRRLLTIYIYTRCSNEKARTTPDPDSDSHQEDYKTFLSDIKVLDNKQTNPQDTASLRLKNFVPDSG</sequence>
<name>A0A4Y2N1I0_ARAVE</name>
<proteinExistence type="predicted"/>
<comment type="caution">
    <text evidence="1">The sequence shown here is derived from an EMBL/GenBank/DDBJ whole genome shotgun (WGS) entry which is preliminary data.</text>
</comment>
<reference evidence="1 2" key="1">
    <citation type="journal article" date="2019" name="Sci. Rep.">
        <title>Orb-weaving spider Araneus ventricosus genome elucidates the spidroin gene catalogue.</title>
        <authorList>
            <person name="Kono N."/>
            <person name="Nakamura H."/>
            <person name="Ohtoshi R."/>
            <person name="Moran D.A.P."/>
            <person name="Shinohara A."/>
            <person name="Yoshida Y."/>
            <person name="Fujiwara M."/>
            <person name="Mori M."/>
            <person name="Tomita M."/>
            <person name="Arakawa K."/>
        </authorList>
    </citation>
    <scope>NUCLEOTIDE SEQUENCE [LARGE SCALE GENOMIC DNA]</scope>
</reference>
<dbReference type="Proteomes" id="UP000499080">
    <property type="component" value="Unassembled WGS sequence"/>
</dbReference>
<dbReference type="EMBL" id="BGPR01008259">
    <property type="protein sequence ID" value="GBN32589.1"/>
    <property type="molecule type" value="Genomic_DNA"/>
</dbReference>
<organism evidence="1 2">
    <name type="scientific">Araneus ventricosus</name>
    <name type="common">Orbweaver spider</name>
    <name type="synonym">Epeira ventricosa</name>
    <dbReference type="NCBI Taxonomy" id="182803"/>
    <lineage>
        <taxon>Eukaryota</taxon>
        <taxon>Metazoa</taxon>
        <taxon>Ecdysozoa</taxon>
        <taxon>Arthropoda</taxon>
        <taxon>Chelicerata</taxon>
        <taxon>Arachnida</taxon>
        <taxon>Araneae</taxon>
        <taxon>Araneomorphae</taxon>
        <taxon>Entelegynae</taxon>
        <taxon>Araneoidea</taxon>
        <taxon>Araneidae</taxon>
        <taxon>Araneus</taxon>
    </lineage>
</organism>
<evidence type="ECO:0000313" key="2">
    <source>
        <dbReference type="Proteomes" id="UP000499080"/>
    </source>
</evidence>
<gene>
    <name evidence="1" type="ORF">AVEN_138867_1</name>
</gene>
<evidence type="ECO:0000313" key="1">
    <source>
        <dbReference type="EMBL" id="GBN32589.1"/>
    </source>
</evidence>
<dbReference type="AlphaFoldDB" id="A0A4Y2N1I0"/>
<keyword evidence="2" id="KW-1185">Reference proteome</keyword>